<evidence type="ECO:0000313" key="2">
    <source>
        <dbReference type="EMBL" id="MBC9812246.1"/>
    </source>
</evidence>
<keyword evidence="3" id="KW-1185">Reference proteome</keyword>
<gene>
    <name evidence="2" type="ORF">H9Y05_07105</name>
</gene>
<dbReference type="Gene3D" id="3.40.50.1820">
    <property type="entry name" value="alpha/beta hydrolase"/>
    <property type="match status" value="1"/>
</dbReference>
<dbReference type="SUPFAM" id="SSF53474">
    <property type="entry name" value="alpha/beta-Hydrolases"/>
    <property type="match status" value="1"/>
</dbReference>
<comment type="caution">
    <text evidence="2">The sequence shown here is derived from an EMBL/GenBank/DDBJ whole genome shotgun (WGS) entry which is preliminary data.</text>
</comment>
<sequence length="234" mass="26284">MITDSEKKDLILLHGALGSRIQFEALARLLSAEFNCHLLDFDGHGSGAHVSEISIELCSNNLIDFVHQHQLEKPLVFGYSMGGYVALYAEAKNPGLLHSIVTLGTKFDWSVEIAEHEITLLNPEKIEEKLPKFAAYLATVHAPKDWKNVMIQTHGLMRRLGRNPLLTNEHFQSINIPVTLCLGSKDNMVTQEETEKVRAQIKTAQFRLLDGIPHPIQMIDSNELSRLIIAELRS</sequence>
<protein>
    <submittedName>
        <fullName evidence="2">Alpha/beta hydrolase</fullName>
    </submittedName>
</protein>
<dbReference type="PANTHER" id="PTHR43194:SF2">
    <property type="entry name" value="PEROXISOMAL MEMBRANE PROTEIN LPX1"/>
    <property type="match status" value="1"/>
</dbReference>
<dbReference type="EMBL" id="JACVEL010000003">
    <property type="protein sequence ID" value="MBC9812246.1"/>
    <property type="molecule type" value="Genomic_DNA"/>
</dbReference>
<dbReference type="InterPro" id="IPR050228">
    <property type="entry name" value="Carboxylesterase_BioH"/>
</dbReference>
<keyword evidence="2" id="KW-0378">Hydrolase</keyword>
<organism evidence="2 3">
    <name type="scientific">Taishania pollutisoli</name>
    <dbReference type="NCBI Taxonomy" id="2766479"/>
    <lineage>
        <taxon>Bacteria</taxon>
        <taxon>Pseudomonadati</taxon>
        <taxon>Bacteroidota</taxon>
        <taxon>Flavobacteriia</taxon>
        <taxon>Flavobacteriales</taxon>
        <taxon>Crocinitomicaceae</taxon>
        <taxon>Taishania</taxon>
    </lineage>
</organism>
<dbReference type="PANTHER" id="PTHR43194">
    <property type="entry name" value="HYDROLASE ALPHA/BETA FOLD FAMILY"/>
    <property type="match status" value="1"/>
</dbReference>
<accession>A0A8J6PII2</accession>
<reference evidence="2" key="1">
    <citation type="submission" date="2020-09" db="EMBL/GenBank/DDBJ databases">
        <title>Taishania pollutisoli gen. nov., sp. nov., Isolated from Tetrabromobisphenol A-Contaminated Soil.</title>
        <authorList>
            <person name="Chen Q."/>
        </authorList>
    </citation>
    <scope>NUCLEOTIDE SEQUENCE</scope>
    <source>
        <strain evidence="2">CZZ-1</strain>
    </source>
</reference>
<evidence type="ECO:0000313" key="3">
    <source>
        <dbReference type="Proteomes" id="UP000652681"/>
    </source>
</evidence>
<dbReference type="InterPro" id="IPR029058">
    <property type="entry name" value="AB_hydrolase_fold"/>
</dbReference>
<proteinExistence type="predicted"/>
<evidence type="ECO:0000259" key="1">
    <source>
        <dbReference type="Pfam" id="PF00561"/>
    </source>
</evidence>
<dbReference type="AlphaFoldDB" id="A0A8J6PII2"/>
<dbReference type="Proteomes" id="UP000652681">
    <property type="component" value="Unassembled WGS sequence"/>
</dbReference>
<dbReference type="RefSeq" id="WP_163490028.1">
    <property type="nucleotide sequence ID" value="NZ_JACVEL010000003.1"/>
</dbReference>
<feature type="domain" description="AB hydrolase-1" evidence="1">
    <location>
        <begin position="10"/>
        <end position="122"/>
    </location>
</feature>
<dbReference type="InterPro" id="IPR000073">
    <property type="entry name" value="AB_hydrolase_1"/>
</dbReference>
<dbReference type="Pfam" id="PF00561">
    <property type="entry name" value="Abhydrolase_1"/>
    <property type="match status" value="1"/>
</dbReference>
<name>A0A8J6PII2_9FLAO</name>
<dbReference type="GO" id="GO:0016787">
    <property type="term" value="F:hydrolase activity"/>
    <property type="evidence" value="ECO:0007669"/>
    <property type="project" value="UniProtKB-KW"/>
</dbReference>